<dbReference type="AlphaFoldDB" id="A0AAD5JUK6"/>
<comment type="caution">
    <text evidence="8">The sequence shown here is derived from an EMBL/GenBank/DDBJ whole genome shotgun (WGS) entry which is preliminary data.</text>
</comment>
<feature type="binding site" evidence="4">
    <location>
        <position position="498"/>
    </location>
    <ligand>
        <name>Zn(2+)</name>
        <dbReference type="ChEBI" id="CHEBI:29105"/>
    </ligand>
</feature>
<dbReference type="EC" id="3.5.1.23" evidence="5"/>
<dbReference type="GO" id="GO:0046514">
    <property type="term" value="P:ceramide catabolic process"/>
    <property type="evidence" value="ECO:0007669"/>
    <property type="project" value="InterPro"/>
</dbReference>
<dbReference type="Pfam" id="PF04734">
    <property type="entry name" value="Ceramidase_alk"/>
    <property type="match status" value="1"/>
</dbReference>
<keyword evidence="2 5" id="KW-0378">Hydrolase</keyword>
<comment type="cofactor">
    <cofactor evidence="4">
        <name>Zn(2+)</name>
        <dbReference type="ChEBI" id="CHEBI:29105"/>
    </cofactor>
    <text evidence="4">Binds 1 zinc ion per subunit.</text>
</comment>
<dbReference type="GO" id="GO:0017040">
    <property type="term" value="F:N-acylsphingosine amidohydrolase activity"/>
    <property type="evidence" value="ECO:0007669"/>
    <property type="project" value="UniProtKB-UniRule"/>
</dbReference>
<dbReference type="EMBL" id="JAIXMP010000024">
    <property type="protein sequence ID" value="KAI9254568.1"/>
    <property type="molecule type" value="Genomic_DNA"/>
</dbReference>
<dbReference type="GO" id="GO:0005576">
    <property type="term" value="C:extracellular region"/>
    <property type="evidence" value="ECO:0007669"/>
    <property type="project" value="TreeGrafter"/>
</dbReference>
<dbReference type="InterPro" id="IPR038445">
    <property type="entry name" value="NCDase_C_sf"/>
</dbReference>
<keyword evidence="9" id="KW-1185">Reference proteome</keyword>
<dbReference type="PANTHER" id="PTHR12670:SF1">
    <property type="entry name" value="NEUTRAL CERAMIDASE"/>
    <property type="match status" value="1"/>
</dbReference>
<reference evidence="8" key="2">
    <citation type="submission" date="2023-02" db="EMBL/GenBank/DDBJ databases">
        <authorList>
            <consortium name="DOE Joint Genome Institute"/>
            <person name="Mondo S.J."/>
            <person name="Chang Y."/>
            <person name="Wang Y."/>
            <person name="Ahrendt S."/>
            <person name="Andreopoulos W."/>
            <person name="Barry K."/>
            <person name="Beard J."/>
            <person name="Benny G.L."/>
            <person name="Blankenship S."/>
            <person name="Bonito G."/>
            <person name="Cuomo C."/>
            <person name="Desiro A."/>
            <person name="Gervers K.A."/>
            <person name="Hundley H."/>
            <person name="Kuo A."/>
            <person name="LaButti K."/>
            <person name="Lang B.F."/>
            <person name="Lipzen A."/>
            <person name="O'Donnell K."/>
            <person name="Pangilinan J."/>
            <person name="Reynolds N."/>
            <person name="Sandor L."/>
            <person name="Smith M.W."/>
            <person name="Tsang A."/>
            <person name="Grigoriev I.V."/>
            <person name="Stajich J.E."/>
            <person name="Spatafora J.W."/>
        </authorList>
    </citation>
    <scope>NUCLEOTIDE SEQUENCE</scope>
    <source>
        <strain evidence="8">RSA 2281</strain>
    </source>
</reference>
<dbReference type="GO" id="GO:0016020">
    <property type="term" value="C:membrane"/>
    <property type="evidence" value="ECO:0007669"/>
    <property type="project" value="GOC"/>
</dbReference>
<organism evidence="8 9">
    <name type="scientific">Phascolomyces articulosus</name>
    <dbReference type="NCBI Taxonomy" id="60185"/>
    <lineage>
        <taxon>Eukaryota</taxon>
        <taxon>Fungi</taxon>
        <taxon>Fungi incertae sedis</taxon>
        <taxon>Mucoromycota</taxon>
        <taxon>Mucoromycotina</taxon>
        <taxon>Mucoromycetes</taxon>
        <taxon>Mucorales</taxon>
        <taxon>Lichtheimiaceae</taxon>
        <taxon>Phascolomyces</taxon>
    </lineage>
</organism>
<keyword evidence="5" id="KW-0443">Lipid metabolism</keyword>
<evidence type="ECO:0000313" key="9">
    <source>
        <dbReference type="Proteomes" id="UP001209540"/>
    </source>
</evidence>
<feature type="active site" description="Nucleophile" evidence="3">
    <location>
        <position position="309"/>
    </location>
</feature>
<evidence type="ECO:0000313" key="8">
    <source>
        <dbReference type="EMBL" id="KAI9254568.1"/>
    </source>
</evidence>
<evidence type="ECO:0000259" key="7">
    <source>
        <dbReference type="Pfam" id="PF17048"/>
    </source>
</evidence>
<feature type="domain" description="Neutral/alkaline non-lysosomal ceramidase C-terminal" evidence="7">
    <location>
        <begin position="570"/>
        <end position="733"/>
    </location>
</feature>
<feature type="binding site" evidence="4">
    <location>
        <position position="149"/>
    </location>
    <ligand>
        <name>Zn(2+)</name>
        <dbReference type="ChEBI" id="CHEBI:29105"/>
    </ligand>
</feature>
<dbReference type="InterPro" id="IPR031331">
    <property type="entry name" value="NEUT/ALK_ceramidase_C"/>
</dbReference>
<evidence type="ECO:0000256" key="4">
    <source>
        <dbReference type="PIRSR" id="PIRSR606823-2"/>
    </source>
</evidence>
<gene>
    <name evidence="8" type="ORF">BDA99DRAFT_161072</name>
</gene>
<dbReference type="PANTHER" id="PTHR12670">
    <property type="entry name" value="CERAMIDASE"/>
    <property type="match status" value="1"/>
</dbReference>
<dbReference type="Pfam" id="PF17048">
    <property type="entry name" value="Ceramidse_alk_C"/>
    <property type="match status" value="1"/>
</dbReference>
<dbReference type="GO" id="GO:0046872">
    <property type="term" value="F:metal ion binding"/>
    <property type="evidence" value="ECO:0007669"/>
    <property type="project" value="UniProtKB-KW"/>
</dbReference>
<proteinExistence type="inferred from homology"/>
<sequence length="734" mass="81065">MRGILINLVTTGYSQDHGVGFTLFYYAFLIVYKETITITAVFGQQEQQHHQQDTGYRIGTGVADITGPVAEVMMMGYAEVGQTGKGLLQRIYARAFIIESEDTKQRICFVNTDTQSMGDIIKKRVIQRLKGLYGEAIYTEQNVMLSSTHSHSGMGGYLQHVLYEISVLGYIEETNKPMVDGIVNAISRAHDKLQKGGVSVKRGELLDTNISRSPAAYLLNPEAERAQYKYDVDKDMTLLSFLNAKGDGLGALSWFAVHGVSINNTNRLINGDNKGYAAYAAEKHFNPGRLPGKGPFVAAFAQANEGDSSPNTLGSYCTGTDDPCDGTKETKCPGSSTCNGRGPAWTVSDLESNRIIGQNQADMAIKLFSDDSFKIMDLNGPVDYRQKYWDISAAVIQREDGTNVSLCPPAMGYGFAAGTTDGPGLSGFYQNTTHGNIFWDLVSTIYQPASKSQRECQSPKPILLDTGEQKIPYDWQPRIIDVQLFRAGNFYIAGVPSEMTTMSGRRLRNAIKQALIKNGLGNDDTVVIQSGPANGYASYCTTYEEYQMQRYEGASTPYGPHTLEAYIQVFTQLADSMAKGEPITDSEELPDFTDETFNFTPGHIADIAPIGRHFGDVLRDVAPTTFNKNEKPTVSVRFVGGNPRNDVKLDDTYLTVEQKQQDGSWKVVRTDDDYDTRFHWASKLAGLSQITVEWILSDDVEAGTYRIGYFGDHKVILSGKIVPHQGYSREFTVQ</sequence>
<name>A0AAD5JUK6_9FUNG</name>
<keyword evidence="5" id="KW-0746">Sphingolipid metabolism</keyword>
<dbReference type="InterPro" id="IPR006823">
    <property type="entry name" value="Ceramidase_alk"/>
</dbReference>
<accession>A0AAD5JUK6</accession>
<comment type="similarity">
    <text evidence="1 5">Belongs to the neutral ceramidase family.</text>
</comment>
<feature type="binding site" evidence="4">
    <location>
        <position position="258"/>
    </location>
    <ligand>
        <name>Zn(2+)</name>
        <dbReference type="ChEBI" id="CHEBI:29105"/>
    </ligand>
</feature>
<dbReference type="Proteomes" id="UP001209540">
    <property type="component" value="Unassembled WGS sequence"/>
</dbReference>
<dbReference type="InterPro" id="IPR031329">
    <property type="entry name" value="NEUT/ALK_ceramidase_N"/>
</dbReference>
<comment type="catalytic activity">
    <reaction evidence="5">
        <text>an N-acylsphing-4-enine + H2O = sphing-4-enine + a fatty acid</text>
        <dbReference type="Rhea" id="RHEA:20856"/>
        <dbReference type="ChEBI" id="CHEBI:15377"/>
        <dbReference type="ChEBI" id="CHEBI:28868"/>
        <dbReference type="ChEBI" id="CHEBI:52639"/>
        <dbReference type="ChEBI" id="CHEBI:57756"/>
        <dbReference type="EC" id="3.5.1.23"/>
    </reaction>
</comment>
<protein>
    <recommendedName>
        <fullName evidence="5">Neutral ceramidase</fullName>
        <ecNumber evidence="5">3.5.1.23</ecNumber>
    </recommendedName>
</protein>
<feature type="domain" description="Neutral/alkaline non-lysosomal ceramidase N-terminal" evidence="6">
    <location>
        <begin position="56"/>
        <end position="568"/>
    </location>
</feature>
<dbReference type="Gene3D" id="2.60.40.2300">
    <property type="entry name" value="Neutral/alkaline non-lysosomal ceramidase, C-terminal domain"/>
    <property type="match status" value="1"/>
</dbReference>
<reference evidence="8" key="1">
    <citation type="journal article" date="2022" name="IScience">
        <title>Evolution of zygomycete secretomes and the origins of terrestrial fungal ecologies.</title>
        <authorList>
            <person name="Chang Y."/>
            <person name="Wang Y."/>
            <person name="Mondo S."/>
            <person name="Ahrendt S."/>
            <person name="Andreopoulos W."/>
            <person name="Barry K."/>
            <person name="Beard J."/>
            <person name="Benny G.L."/>
            <person name="Blankenship S."/>
            <person name="Bonito G."/>
            <person name="Cuomo C."/>
            <person name="Desiro A."/>
            <person name="Gervers K.A."/>
            <person name="Hundley H."/>
            <person name="Kuo A."/>
            <person name="LaButti K."/>
            <person name="Lang B.F."/>
            <person name="Lipzen A."/>
            <person name="O'Donnell K."/>
            <person name="Pangilinan J."/>
            <person name="Reynolds N."/>
            <person name="Sandor L."/>
            <person name="Smith M.E."/>
            <person name="Tsang A."/>
            <person name="Grigoriev I.V."/>
            <person name="Stajich J.E."/>
            <person name="Spatafora J.W."/>
        </authorList>
    </citation>
    <scope>NUCLEOTIDE SEQUENCE</scope>
    <source>
        <strain evidence="8">RSA 2281</strain>
    </source>
</reference>
<dbReference type="GO" id="GO:0042759">
    <property type="term" value="P:long-chain fatty acid biosynthetic process"/>
    <property type="evidence" value="ECO:0007669"/>
    <property type="project" value="TreeGrafter"/>
</dbReference>
<evidence type="ECO:0000256" key="3">
    <source>
        <dbReference type="PIRSR" id="PIRSR606823-1"/>
    </source>
</evidence>
<keyword evidence="4" id="KW-0479">Metal-binding</keyword>
<evidence type="ECO:0000259" key="6">
    <source>
        <dbReference type="Pfam" id="PF04734"/>
    </source>
</evidence>
<keyword evidence="4" id="KW-0862">Zinc</keyword>
<evidence type="ECO:0000256" key="2">
    <source>
        <dbReference type="ARBA" id="ARBA00022801"/>
    </source>
</evidence>
<evidence type="ECO:0000256" key="1">
    <source>
        <dbReference type="ARBA" id="ARBA00009835"/>
    </source>
</evidence>
<dbReference type="GO" id="GO:0046512">
    <property type="term" value="P:sphingosine biosynthetic process"/>
    <property type="evidence" value="ECO:0007669"/>
    <property type="project" value="TreeGrafter"/>
</dbReference>
<evidence type="ECO:0000256" key="5">
    <source>
        <dbReference type="RuleBase" id="RU366019"/>
    </source>
</evidence>
<feature type="binding site" evidence="4">
    <location>
        <position position="539"/>
    </location>
    <ligand>
        <name>Zn(2+)</name>
        <dbReference type="ChEBI" id="CHEBI:29105"/>
    </ligand>
</feature>